<dbReference type="InterPro" id="IPR000816">
    <property type="entry name" value="Peptidase_C15"/>
</dbReference>
<evidence type="ECO:0000256" key="4">
    <source>
        <dbReference type="ARBA" id="ARBA00022801"/>
    </source>
</evidence>
<keyword evidence="2" id="KW-0963">Cytoplasm</keyword>
<dbReference type="Gene3D" id="3.40.630.20">
    <property type="entry name" value="Peptidase C15, pyroglutamyl peptidase I-like"/>
    <property type="match status" value="1"/>
</dbReference>
<evidence type="ECO:0000313" key="8">
    <source>
        <dbReference type="Proteomes" id="UP001604336"/>
    </source>
</evidence>
<dbReference type="InterPro" id="IPR036440">
    <property type="entry name" value="Peptidase_C15-like_sf"/>
</dbReference>
<dbReference type="Proteomes" id="UP001604336">
    <property type="component" value="Unassembled WGS sequence"/>
</dbReference>
<dbReference type="SUPFAM" id="SSF53182">
    <property type="entry name" value="Pyrrolidone carboxyl peptidase (pyroglutamate aminopeptidase)"/>
    <property type="match status" value="1"/>
</dbReference>
<accession>A0ABD1U4N2</accession>
<reference evidence="8" key="1">
    <citation type="submission" date="2024-07" db="EMBL/GenBank/DDBJ databases">
        <title>Two chromosome-level genome assemblies of Korean endemic species Abeliophyllum distichum and Forsythia ovata (Oleaceae).</title>
        <authorList>
            <person name="Jang H."/>
        </authorList>
    </citation>
    <scope>NUCLEOTIDE SEQUENCE [LARGE SCALE GENOMIC DNA]</scope>
</reference>
<dbReference type="PANTHER" id="PTHR23402:SF26">
    <property type="entry name" value="PEPTIDASE C15, PYROGLUTAMYL PEPTIDASE I-LIKE PROTEIN"/>
    <property type="match status" value="1"/>
</dbReference>
<keyword evidence="8" id="KW-1185">Reference proteome</keyword>
<keyword evidence="5" id="KW-0788">Thiol protease</keyword>
<dbReference type="EC" id="3.4.19.3" evidence="6"/>
<evidence type="ECO:0000256" key="6">
    <source>
        <dbReference type="PROSITE-ProRule" id="PRU10077"/>
    </source>
</evidence>
<dbReference type="CDD" id="cd00501">
    <property type="entry name" value="Peptidase_C15"/>
    <property type="match status" value="1"/>
</dbReference>
<sequence length="526" mass="58874">MFGGNNNNSAVPPFLDNKHFLCPSKASNQPQLYGNLPIDFHVGSVNFLQNKHGSLGLETNGCGRDTEAISRPQNLQNCLNNNICHDEADRFRSILNQNHVSTGLRLSYDDYEHNSSITSGSGSMMASSSIITSLSNDIKTEFDRQNEELENYIRIQEEHIAKGARDMMQRHTTSLWTALENLVGKKLQEKDLEFESITRKNQELVESMKKVTADAQSWCYTAKYNESVCNILKTNLQQAMQDSNQGKEGFGESDMDDAASFVDPNNYLGLPGVSGKPKSVKNNIVCKLCKKKESGREYQKLRKLNQKEMGSERRKSVIINVTGFKKFQGVAENPTESIVNNLRNYMATAGVLPAGINLRICMVLETAGDGAISTFYKVMESGISTGTRLDNEKIVWLHLGLNNGALNFAIERQAVNEASFCCPDELGWQPQQLPIILGDGGIYQTRRTSCPVEIIQELLRRKGFDVTISNDAGRFVCNFVYYHSLWYAEQKGHKSMFVHLPPFSRIDEGTQMRFILALLEAIASTC</sequence>
<keyword evidence="4" id="KW-0378">Hydrolase</keyword>
<dbReference type="InterPro" id="IPR033694">
    <property type="entry name" value="PGPEP1_Cys_AS"/>
</dbReference>
<comment type="caution">
    <text evidence="7">The sequence shown here is derived from an EMBL/GenBank/DDBJ whole genome shotgun (WGS) entry which is preliminary data.</text>
</comment>
<evidence type="ECO:0000313" key="7">
    <source>
        <dbReference type="EMBL" id="KAL2519545.1"/>
    </source>
</evidence>
<dbReference type="GO" id="GO:0016920">
    <property type="term" value="F:pyroglutamyl-peptidase activity"/>
    <property type="evidence" value="ECO:0007669"/>
    <property type="project" value="UniProtKB-EC"/>
</dbReference>
<dbReference type="PANTHER" id="PTHR23402">
    <property type="entry name" value="PROTEASE FAMILY C15 PYROGLUTAMYL-PEPTIDASE I-RELATED"/>
    <property type="match status" value="1"/>
</dbReference>
<keyword evidence="3" id="KW-0645">Protease</keyword>
<evidence type="ECO:0000256" key="5">
    <source>
        <dbReference type="ARBA" id="ARBA00022807"/>
    </source>
</evidence>
<name>A0ABD1U4N2_9LAMI</name>
<dbReference type="AlphaFoldDB" id="A0ABD1U4N2"/>
<gene>
    <name evidence="7" type="ORF">Adt_15792</name>
</gene>
<feature type="active site" evidence="6">
    <location>
        <position position="477"/>
    </location>
</feature>
<dbReference type="PROSITE" id="PS01334">
    <property type="entry name" value="PYRASE_CYS"/>
    <property type="match status" value="1"/>
</dbReference>
<dbReference type="FunFam" id="3.40.630.20:FF:000003">
    <property type="entry name" value="Pyrrolidone-carboxylate peptidase isoform A"/>
    <property type="match status" value="1"/>
</dbReference>
<dbReference type="InterPro" id="IPR016125">
    <property type="entry name" value="Peptidase_C15-like"/>
</dbReference>
<dbReference type="EMBL" id="JBFOLK010000004">
    <property type="protein sequence ID" value="KAL2519545.1"/>
    <property type="molecule type" value="Genomic_DNA"/>
</dbReference>
<evidence type="ECO:0000256" key="2">
    <source>
        <dbReference type="ARBA" id="ARBA00022490"/>
    </source>
</evidence>
<organism evidence="7 8">
    <name type="scientific">Abeliophyllum distichum</name>
    <dbReference type="NCBI Taxonomy" id="126358"/>
    <lineage>
        <taxon>Eukaryota</taxon>
        <taxon>Viridiplantae</taxon>
        <taxon>Streptophyta</taxon>
        <taxon>Embryophyta</taxon>
        <taxon>Tracheophyta</taxon>
        <taxon>Spermatophyta</taxon>
        <taxon>Magnoliopsida</taxon>
        <taxon>eudicotyledons</taxon>
        <taxon>Gunneridae</taxon>
        <taxon>Pentapetalae</taxon>
        <taxon>asterids</taxon>
        <taxon>lamiids</taxon>
        <taxon>Lamiales</taxon>
        <taxon>Oleaceae</taxon>
        <taxon>Forsythieae</taxon>
        <taxon>Abeliophyllum</taxon>
    </lineage>
</organism>
<comment type="catalytic activity">
    <reaction evidence="6">
        <text>Release of an N-terminal pyroglutamyl group from a polypeptide, the second amino acid generally not being Pro.</text>
        <dbReference type="EC" id="3.4.19.3"/>
    </reaction>
</comment>
<dbReference type="GO" id="GO:0006508">
    <property type="term" value="P:proteolysis"/>
    <property type="evidence" value="ECO:0007669"/>
    <property type="project" value="UniProtKB-KW"/>
</dbReference>
<proteinExistence type="inferred from homology"/>
<evidence type="ECO:0000256" key="1">
    <source>
        <dbReference type="ARBA" id="ARBA00006641"/>
    </source>
</evidence>
<comment type="similarity">
    <text evidence="1">Belongs to the peptidase C15 family.</text>
</comment>
<dbReference type="Pfam" id="PF01470">
    <property type="entry name" value="Peptidase_C15"/>
    <property type="match status" value="1"/>
</dbReference>
<protein>
    <recommendedName>
        <fullName evidence="6">Pyroglutamyl-peptidase I</fullName>
        <ecNumber evidence="6">3.4.19.3</ecNumber>
    </recommendedName>
</protein>
<evidence type="ECO:0000256" key="3">
    <source>
        <dbReference type="ARBA" id="ARBA00022670"/>
    </source>
</evidence>